<dbReference type="Proteomes" id="UP000031449">
    <property type="component" value="Chromosome"/>
</dbReference>
<dbReference type="STRING" id="1508404.JMA_14250"/>
<feature type="transmembrane region" description="Helical" evidence="9">
    <location>
        <begin position="365"/>
        <end position="386"/>
    </location>
</feature>
<evidence type="ECO:0000259" key="10">
    <source>
        <dbReference type="PROSITE" id="PS51371"/>
    </source>
</evidence>
<dbReference type="KEGG" id="jeo:JMA_14250"/>
<dbReference type="PROSITE" id="PS51371">
    <property type="entry name" value="CBS"/>
    <property type="match status" value="2"/>
</dbReference>
<keyword evidence="3 9" id="KW-0813">Transport</keyword>
<dbReference type="PANTHER" id="PTHR43773:SF1">
    <property type="entry name" value="MAGNESIUM TRANSPORTER MGTE"/>
    <property type="match status" value="1"/>
</dbReference>
<dbReference type="Gene3D" id="1.10.357.20">
    <property type="entry name" value="SLC41 divalent cation transporters, integral membrane domain"/>
    <property type="match status" value="1"/>
</dbReference>
<dbReference type="PANTHER" id="PTHR43773">
    <property type="entry name" value="MAGNESIUM TRANSPORTER MGTE"/>
    <property type="match status" value="1"/>
</dbReference>
<reference evidence="11 12" key="1">
    <citation type="submission" date="2014-08" db="EMBL/GenBank/DDBJ databases">
        <title>Complete genome of a marine bacteria Jeotgalibacillus malaysiensis.</title>
        <authorList>
            <person name="Yaakop A.S."/>
            <person name="Chan K.-G."/>
            <person name="Goh K.M."/>
        </authorList>
    </citation>
    <scope>NUCLEOTIDE SEQUENCE [LARGE SCALE GENOMIC DNA]</scope>
    <source>
        <strain evidence="11 12">D5</strain>
    </source>
</reference>
<evidence type="ECO:0000256" key="3">
    <source>
        <dbReference type="ARBA" id="ARBA00022448"/>
    </source>
</evidence>
<proteinExistence type="inferred from homology"/>
<evidence type="ECO:0000256" key="2">
    <source>
        <dbReference type="ARBA" id="ARBA00009749"/>
    </source>
</evidence>
<keyword evidence="9" id="KW-0479">Metal-binding</keyword>
<protein>
    <recommendedName>
        <fullName evidence="9">Magnesium transporter MgtE</fullName>
    </recommendedName>
</protein>
<dbReference type="SMART" id="SM00924">
    <property type="entry name" value="MgtE_N"/>
    <property type="match status" value="1"/>
</dbReference>
<evidence type="ECO:0000313" key="12">
    <source>
        <dbReference type="Proteomes" id="UP000031449"/>
    </source>
</evidence>
<dbReference type="CDD" id="cd04606">
    <property type="entry name" value="CBS_pair_Mg_transporter"/>
    <property type="match status" value="1"/>
</dbReference>
<dbReference type="AlphaFoldDB" id="A0A0B5APZ9"/>
<organism evidence="11 12">
    <name type="scientific">Jeotgalibacillus malaysiensis</name>
    <dbReference type="NCBI Taxonomy" id="1508404"/>
    <lineage>
        <taxon>Bacteria</taxon>
        <taxon>Bacillati</taxon>
        <taxon>Bacillota</taxon>
        <taxon>Bacilli</taxon>
        <taxon>Bacillales</taxon>
        <taxon>Caryophanaceae</taxon>
        <taxon>Jeotgalibacillus</taxon>
    </lineage>
</organism>
<dbReference type="OrthoDB" id="9790355at2"/>
<dbReference type="Pfam" id="PF01769">
    <property type="entry name" value="MgtE"/>
    <property type="match status" value="1"/>
</dbReference>
<dbReference type="InterPro" id="IPR006668">
    <property type="entry name" value="Mg_transptr_MgtE_intracell_dom"/>
</dbReference>
<keyword evidence="8" id="KW-0129">CBS domain</keyword>
<dbReference type="SUPFAM" id="SSF158791">
    <property type="entry name" value="MgtE N-terminal domain-like"/>
    <property type="match status" value="1"/>
</dbReference>
<keyword evidence="4 9" id="KW-0812">Transmembrane</keyword>
<dbReference type="InterPro" id="IPR000644">
    <property type="entry name" value="CBS_dom"/>
</dbReference>
<dbReference type="Gene3D" id="3.10.580.10">
    <property type="entry name" value="CBS-domain"/>
    <property type="match status" value="1"/>
</dbReference>
<keyword evidence="6 9" id="KW-1133">Transmembrane helix</keyword>
<dbReference type="SUPFAM" id="SSF54631">
    <property type="entry name" value="CBS-domain pair"/>
    <property type="match status" value="1"/>
</dbReference>
<evidence type="ECO:0000313" key="11">
    <source>
        <dbReference type="EMBL" id="AJD90742.1"/>
    </source>
</evidence>
<dbReference type="EMBL" id="CP009416">
    <property type="protein sequence ID" value="AJD90742.1"/>
    <property type="molecule type" value="Genomic_DNA"/>
</dbReference>
<dbReference type="InterPro" id="IPR006667">
    <property type="entry name" value="SLC41_membr_dom"/>
</dbReference>
<feature type="transmembrane region" description="Helical" evidence="9">
    <location>
        <begin position="291"/>
        <end position="311"/>
    </location>
</feature>
<keyword evidence="12" id="KW-1185">Reference proteome</keyword>
<sequence length="458" mass="51321">MAEQELEKETVIDEDYLIKTLENNEFDVFRDEYFNLHPYDRAQFYFRLEPEQRVKIYEYLSPEEMGEIIENIEADDEDYEPLFAEMNAQYAADTLSHMYTDDAVDVLNELNKDQAASYLTIMDQESAKEIKNLLHYEEYTAGSIMTTEFISIPEHSTVRSAMAILRNKAPDAETIYYTFVINEDRQLVGVVSLRDLITSEEDRLIKEIMSDRVVSVSVSEDQENVARMMKDYDFLALPVVDFQQHLLGIITVDDIIDVLDEEASDDYSKLAGVSDMDSRDRTPIRAARKRLPWLIALLFLGMLTANLIGSFEDTLEQVAILAVFIPLIAGMAGNTGTQALAVAVRSIATGDIKDESKMKLIIREAGTGLITGTVCGILVTGIVYVWQGSFFLGLLVGFSIFASLIVATLAGSLVPLVMHKFNIDPAVASGPFITTINDIISILIYFGIATSFMGYLQP</sequence>
<dbReference type="HOGENOM" id="CLU_037408_1_1_9"/>
<dbReference type="GO" id="GO:0005886">
    <property type="term" value="C:plasma membrane"/>
    <property type="evidence" value="ECO:0007669"/>
    <property type="project" value="UniProtKB-SubCell"/>
</dbReference>
<feature type="transmembrane region" description="Helical" evidence="9">
    <location>
        <begin position="317"/>
        <end position="344"/>
    </location>
</feature>
<dbReference type="NCBIfam" id="TIGR00400">
    <property type="entry name" value="mgtE"/>
    <property type="match status" value="1"/>
</dbReference>
<dbReference type="SMART" id="SM00116">
    <property type="entry name" value="CBS"/>
    <property type="match status" value="2"/>
</dbReference>
<dbReference type="Pfam" id="PF03448">
    <property type="entry name" value="MgtE_N"/>
    <property type="match status" value="1"/>
</dbReference>
<comment type="similarity">
    <text evidence="2 9">Belongs to the SLC41A transporter family.</text>
</comment>
<name>A0A0B5APZ9_9BACL</name>
<keyword evidence="9" id="KW-1003">Cell membrane</keyword>
<feature type="transmembrane region" description="Helical" evidence="9">
    <location>
        <begin position="392"/>
        <end position="418"/>
    </location>
</feature>
<evidence type="ECO:0000256" key="5">
    <source>
        <dbReference type="ARBA" id="ARBA00022842"/>
    </source>
</evidence>
<keyword evidence="7 9" id="KW-0472">Membrane</keyword>
<feature type="domain" description="CBS" evidence="10">
    <location>
        <begin position="145"/>
        <end position="207"/>
    </location>
</feature>
<comment type="function">
    <text evidence="9">Acts as a magnesium transporter.</text>
</comment>
<gene>
    <name evidence="11" type="ORF">JMA_14250</name>
</gene>
<evidence type="ECO:0000256" key="6">
    <source>
        <dbReference type="ARBA" id="ARBA00022989"/>
    </source>
</evidence>
<dbReference type="InterPro" id="IPR006669">
    <property type="entry name" value="MgtE_transporter"/>
</dbReference>
<evidence type="ECO:0000256" key="1">
    <source>
        <dbReference type="ARBA" id="ARBA00004141"/>
    </source>
</evidence>
<comment type="subunit">
    <text evidence="9">Homodimer.</text>
</comment>
<keyword evidence="5 9" id="KW-0460">Magnesium</keyword>
<dbReference type="SUPFAM" id="SSF161093">
    <property type="entry name" value="MgtE membrane domain-like"/>
    <property type="match status" value="1"/>
</dbReference>
<evidence type="ECO:0000256" key="9">
    <source>
        <dbReference type="RuleBase" id="RU362011"/>
    </source>
</evidence>
<evidence type="ECO:0000256" key="7">
    <source>
        <dbReference type="ARBA" id="ARBA00023136"/>
    </source>
</evidence>
<accession>A0A0B5APZ9</accession>
<dbReference type="Gene3D" id="1.25.60.10">
    <property type="entry name" value="MgtE N-terminal domain-like"/>
    <property type="match status" value="1"/>
</dbReference>
<evidence type="ECO:0000256" key="8">
    <source>
        <dbReference type="PROSITE-ProRule" id="PRU00703"/>
    </source>
</evidence>
<dbReference type="GO" id="GO:0046872">
    <property type="term" value="F:metal ion binding"/>
    <property type="evidence" value="ECO:0007669"/>
    <property type="project" value="UniProtKB-KW"/>
</dbReference>
<dbReference type="Pfam" id="PF00571">
    <property type="entry name" value="CBS"/>
    <property type="match status" value="2"/>
</dbReference>
<evidence type="ECO:0000256" key="4">
    <source>
        <dbReference type="ARBA" id="ARBA00022692"/>
    </source>
</evidence>
<dbReference type="BioCyc" id="JESP1508404:G14D9-10679-MONOMER"/>
<comment type="subcellular location">
    <subcellularLocation>
        <location evidence="9">Cell membrane</location>
        <topology evidence="9">Multi-pass membrane protein</topology>
    </subcellularLocation>
    <subcellularLocation>
        <location evidence="1">Membrane</location>
        <topology evidence="1">Multi-pass membrane protein</topology>
    </subcellularLocation>
</comment>
<feature type="domain" description="CBS" evidence="10">
    <location>
        <begin position="209"/>
        <end position="267"/>
    </location>
</feature>
<comment type="caution">
    <text evidence="9">Lacks conserved residue(s) required for the propagation of feature annotation.</text>
</comment>
<dbReference type="InterPro" id="IPR036739">
    <property type="entry name" value="SLC41_membr_dom_sf"/>
</dbReference>
<dbReference type="InterPro" id="IPR046342">
    <property type="entry name" value="CBS_dom_sf"/>
</dbReference>
<dbReference type="GO" id="GO:0015095">
    <property type="term" value="F:magnesium ion transmembrane transporter activity"/>
    <property type="evidence" value="ECO:0007669"/>
    <property type="project" value="UniProtKB-UniRule"/>
</dbReference>
<dbReference type="InterPro" id="IPR038076">
    <property type="entry name" value="MgtE_N_sf"/>
</dbReference>